<organism evidence="2 3">
    <name type="scientific">Methylobacterium thuringiense</name>
    <dbReference type="NCBI Taxonomy" id="1003091"/>
    <lineage>
        <taxon>Bacteria</taxon>
        <taxon>Pseudomonadati</taxon>
        <taxon>Pseudomonadota</taxon>
        <taxon>Alphaproteobacteria</taxon>
        <taxon>Hyphomicrobiales</taxon>
        <taxon>Methylobacteriaceae</taxon>
        <taxon>Methylobacterium</taxon>
    </lineage>
</organism>
<accession>A0ABQ4TP73</accession>
<reference evidence="2" key="2">
    <citation type="submission" date="2021-08" db="EMBL/GenBank/DDBJ databases">
        <authorList>
            <person name="Tani A."/>
            <person name="Ola A."/>
            <person name="Ogura Y."/>
            <person name="Katsura K."/>
            <person name="Hayashi T."/>
        </authorList>
    </citation>
    <scope>NUCLEOTIDE SEQUENCE</scope>
    <source>
        <strain evidence="2">DSM 23674</strain>
    </source>
</reference>
<keyword evidence="3" id="KW-1185">Reference proteome</keyword>
<feature type="domain" description="ABC transporter" evidence="1">
    <location>
        <begin position="10"/>
        <end position="47"/>
    </location>
</feature>
<gene>
    <name evidence="2" type="primary">pglK_2</name>
    <name evidence="2" type="ORF">EKPJFOCH_3688</name>
</gene>
<sequence length="107" mass="11821">MEALPQGIATIVANNNSLLSTGQRRRVLAARAICRQPRLMLFDEITANLDAATEKDLLESLCRLPGGKIFVTHSDRVLAYVDRAYRLEDGVLKPMDLSSGPQRLEIA</sequence>
<evidence type="ECO:0000313" key="3">
    <source>
        <dbReference type="Proteomes" id="UP001055101"/>
    </source>
</evidence>
<proteinExistence type="predicted"/>
<dbReference type="Proteomes" id="UP001055101">
    <property type="component" value="Unassembled WGS sequence"/>
</dbReference>
<evidence type="ECO:0000259" key="1">
    <source>
        <dbReference type="Pfam" id="PF00005"/>
    </source>
</evidence>
<evidence type="ECO:0000313" key="2">
    <source>
        <dbReference type="EMBL" id="GJE57175.1"/>
    </source>
</evidence>
<protein>
    <submittedName>
        <fullName evidence="2">Protein glycosylation K</fullName>
    </submittedName>
</protein>
<dbReference type="EMBL" id="BPRA01000017">
    <property type="protein sequence ID" value="GJE57175.1"/>
    <property type="molecule type" value="Genomic_DNA"/>
</dbReference>
<dbReference type="InterPro" id="IPR039421">
    <property type="entry name" value="Type_1_exporter"/>
</dbReference>
<dbReference type="Gene3D" id="3.40.50.300">
    <property type="entry name" value="P-loop containing nucleotide triphosphate hydrolases"/>
    <property type="match status" value="1"/>
</dbReference>
<dbReference type="Pfam" id="PF00005">
    <property type="entry name" value="ABC_tran"/>
    <property type="match status" value="1"/>
</dbReference>
<name>A0ABQ4TP73_9HYPH</name>
<dbReference type="PANTHER" id="PTHR24221:SF654">
    <property type="entry name" value="ATP-BINDING CASSETTE SUB-FAMILY B MEMBER 6"/>
    <property type="match status" value="1"/>
</dbReference>
<dbReference type="SUPFAM" id="SSF52540">
    <property type="entry name" value="P-loop containing nucleoside triphosphate hydrolases"/>
    <property type="match status" value="1"/>
</dbReference>
<dbReference type="PANTHER" id="PTHR24221">
    <property type="entry name" value="ATP-BINDING CASSETTE SUB-FAMILY B"/>
    <property type="match status" value="1"/>
</dbReference>
<dbReference type="InterPro" id="IPR027417">
    <property type="entry name" value="P-loop_NTPase"/>
</dbReference>
<dbReference type="InterPro" id="IPR003439">
    <property type="entry name" value="ABC_transporter-like_ATP-bd"/>
</dbReference>
<comment type="caution">
    <text evidence="2">The sequence shown here is derived from an EMBL/GenBank/DDBJ whole genome shotgun (WGS) entry which is preliminary data.</text>
</comment>
<reference evidence="2" key="1">
    <citation type="journal article" date="2021" name="Front. Microbiol.">
        <title>Comprehensive Comparative Genomics and Phenotyping of Methylobacterium Species.</title>
        <authorList>
            <person name="Alessa O."/>
            <person name="Ogura Y."/>
            <person name="Fujitani Y."/>
            <person name="Takami H."/>
            <person name="Hayashi T."/>
            <person name="Sahin N."/>
            <person name="Tani A."/>
        </authorList>
    </citation>
    <scope>NUCLEOTIDE SEQUENCE</scope>
    <source>
        <strain evidence="2">DSM 23674</strain>
    </source>
</reference>